<dbReference type="Proteomes" id="UP001345963">
    <property type="component" value="Unassembled WGS sequence"/>
</dbReference>
<accession>A0ABU7BK19</accession>
<evidence type="ECO:0000256" key="1">
    <source>
        <dbReference type="SAM" id="SignalP"/>
    </source>
</evidence>
<sequence length="68" mass="7584">YICLVIFIVPRLVLLFTSILIPVPCHCFEPLETHCQAVMFFVASRSISDPSANHTLITQQHGASEAEK</sequence>
<protein>
    <submittedName>
        <fullName evidence="2">Uncharacterized protein</fullName>
    </submittedName>
</protein>
<keyword evidence="3" id="KW-1185">Reference proteome</keyword>
<feature type="non-terminal residue" evidence="2">
    <location>
        <position position="1"/>
    </location>
</feature>
<keyword evidence="1" id="KW-0732">Signal</keyword>
<dbReference type="EMBL" id="JAHUTI010059385">
    <property type="protein sequence ID" value="MED6250986.1"/>
    <property type="molecule type" value="Genomic_DNA"/>
</dbReference>
<feature type="signal peptide" evidence="1">
    <location>
        <begin position="1"/>
        <end position="27"/>
    </location>
</feature>
<feature type="chain" id="PRO_5045412460" evidence="1">
    <location>
        <begin position="28"/>
        <end position="68"/>
    </location>
</feature>
<proteinExistence type="predicted"/>
<evidence type="ECO:0000313" key="2">
    <source>
        <dbReference type="EMBL" id="MED6250986.1"/>
    </source>
</evidence>
<evidence type="ECO:0000313" key="3">
    <source>
        <dbReference type="Proteomes" id="UP001345963"/>
    </source>
</evidence>
<gene>
    <name evidence="2" type="ORF">ATANTOWER_018216</name>
</gene>
<comment type="caution">
    <text evidence="2">The sequence shown here is derived from an EMBL/GenBank/DDBJ whole genome shotgun (WGS) entry which is preliminary data.</text>
</comment>
<organism evidence="2 3">
    <name type="scientific">Ataeniobius toweri</name>
    <dbReference type="NCBI Taxonomy" id="208326"/>
    <lineage>
        <taxon>Eukaryota</taxon>
        <taxon>Metazoa</taxon>
        <taxon>Chordata</taxon>
        <taxon>Craniata</taxon>
        <taxon>Vertebrata</taxon>
        <taxon>Euteleostomi</taxon>
        <taxon>Actinopterygii</taxon>
        <taxon>Neopterygii</taxon>
        <taxon>Teleostei</taxon>
        <taxon>Neoteleostei</taxon>
        <taxon>Acanthomorphata</taxon>
        <taxon>Ovalentaria</taxon>
        <taxon>Atherinomorphae</taxon>
        <taxon>Cyprinodontiformes</taxon>
        <taxon>Goodeidae</taxon>
        <taxon>Ataeniobius</taxon>
    </lineage>
</organism>
<name>A0ABU7BK19_9TELE</name>
<reference evidence="2 3" key="1">
    <citation type="submission" date="2021-07" db="EMBL/GenBank/DDBJ databases">
        <authorList>
            <person name="Palmer J.M."/>
        </authorList>
    </citation>
    <scope>NUCLEOTIDE SEQUENCE [LARGE SCALE GENOMIC DNA]</scope>
    <source>
        <strain evidence="2 3">AT_MEX2019</strain>
        <tissue evidence="2">Muscle</tissue>
    </source>
</reference>